<dbReference type="SMART" id="SM00563">
    <property type="entry name" value="PlsC"/>
    <property type="match status" value="1"/>
</dbReference>
<keyword evidence="2 5" id="KW-0808">Transferase</keyword>
<gene>
    <name evidence="5" type="ORF">EAH89_25025</name>
</gene>
<dbReference type="GO" id="GO:0006654">
    <property type="term" value="P:phosphatidic acid biosynthetic process"/>
    <property type="evidence" value="ECO:0007669"/>
    <property type="project" value="TreeGrafter"/>
</dbReference>
<proteinExistence type="predicted"/>
<evidence type="ECO:0000259" key="4">
    <source>
        <dbReference type="SMART" id="SM00563"/>
    </source>
</evidence>
<comment type="pathway">
    <text evidence="1">Lipid metabolism.</text>
</comment>
<keyword evidence="3 5" id="KW-0012">Acyltransferase</keyword>
<dbReference type="PANTHER" id="PTHR10434:SF11">
    <property type="entry name" value="1-ACYL-SN-GLYCEROL-3-PHOSPHATE ACYLTRANSFERASE"/>
    <property type="match status" value="1"/>
</dbReference>
<dbReference type="PANTHER" id="PTHR10434">
    <property type="entry name" value="1-ACYL-SN-GLYCEROL-3-PHOSPHATE ACYLTRANSFERASE"/>
    <property type="match status" value="1"/>
</dbReference>
<accession>A0A502FAM4</accession>
<dbReference type="AlphaFoldDB" id="A0A502FAM4"/>
<dbReference type="CDD" id="cd07989">
    <property type="entry name" value="LPLAT_AGPAT-like"/>
    <property type="match status" value="1"/>
</dbReference>
<organism evidence="5 6">
    <name type="scientific">Muricoccus nepalensis</name>
    <dbReference type="NCBI Taxonomy" id="1854500"/>
    <lineage>
        <taxon>Bacteria</taxon>
        <taxon>Pseudomonadati</taxon>
        <taxon>Pseudomonadota</taxon>
        <taxon>Alphaproteobacteria</taxon>
        <taxon>Acetobacterales</taxon>
        <taxon>Roseomonadaceae</taxon>
        <taxon>Muricoccus</taxon>
    </lineage>
</organism>
<sequence length="245" mass="26149">MDWNLRPARDLGLPPAERLRSLGREPGLVGLAVNAAWRRAVRGYLRAAHGFRVEGAENLPREGPFVMVANHASHLDALALLAALRGPAARRAHALAAGELFFGNTARAALSAYAINALPVWRGRSRRGELDTMRARLAEDALAYILFPEGTRSRSGAMAPFQPGLGMLVAGTGIPVVPCWLEGARDAWPAEARLPRPGRPLALSIGPPLRFPEARNDRAGWQSVSAAAEAAVRGLAPQPAPPDQP</sequence>
<dbReference type="Proteomes" id="UP000317078">
    <property type="component" value="Unassembled WGS sequence"/>
</dbReference>
<dbReference type="RefSeq" id="WP_140886455.1">
    <property type="nucleotide sequence ID" value="NZ_RCZP01000041.1"/>
</dbReference>
<evidence type="ECO:0000256" key="3">
    <source>
        <dbReference type="ARBA" id="ARBA00023315"/>
    </source>
</evidence>
<comment type="caution">
    <text evidence="5">The sequence shown here is derived from an EMBL/GenBank/DDBJ whole genome shotgun (WGS) entry which is preliminary data.</text>
</comment>
<feature type="domain" description="Phospholipid/glycerol acyltransferase" evidence="4">
    <location>
        <begin position="65"/>
        <end position="184"/>
    </location>
</feature>
<dbReference type="InterPro" id="IPR002123">
    <property type="entry name" value="Plipid/glycerol_acylTrfase"/>
</dbReference>
<name>A0A502FAM4_9PROT</name>
<dbReference type="Pfam" id="PF01553">
    <property type="entry name" value="Acyltransferase"/>
    <property type="match status" value="1"/>
</dbReference>
<evidence type="ECO:0000256" key="2">
    <source>
        <dbReference type="ARBA" id="ARBA00022679"/>
    </source>
</evidence>
<dbReference type="EMBL" id="RCZP01000041">
    <property type="protein sequence ID" value="TPG46371.1"/>
    <property type="molecule type" value="Genomic_DNA"/>
</dbReference>
<protein>
    <submittedName>
        <fullName evidence="5">1-acyl-sn-glycerol-3-phosphate acyltransferase</fullName>
    </submittedName>
</protein>
<keyword evidence="6" id="KW-1185">Reference proteome</keyword>
<reference evidence="5 6" key="1">
    <citation type="journal article" date="2019" name="Environ. Microbiol.">
        <title>Species interactions and distinct microbial communities in high Arctic permafrost affected cryosols are associated with the CH4 and CO2 gas fluxes.</title>
        <authorList>
            <person name="Altshuler I."/>
            <person name="Hamel J."/>
            <person name="Turney S."/>
            <person name="Magnuson E."/>
            <person name="Levesque R."/>
            <person name="Greer C."/>
            <person name="Whyte L.G."/>
        </authorList>
    </citation>
    <scope>NUCLEOTIDE SEQUENCE [LARGE SCALE GENOMIC DNA]</scope>
    <source>
        <strain evidence="5 6">S9.3B</strain>
    </source>
</reference>
<evidence type="ECO:0000313" key="5">
    <source>
        <dbReference type="EMBL" id="TPG46371.1"/>
    </source>
</evidence>
<dbReference type="SUPFAM" id="SSF69593">
    <property type="entry name" value="Glycerol-3-phosphate (1)-acyltransferase"/>
    <property type="match status" value="1"/>
</dbReference>
<dbReference type="OrthoDB" id="9808424at2"/>
<evidence type="ECO:0000256" key="1">
    <source>
        <dbReference type="ARBA" id="ARBA00005189"/>
    </source>
</evidence>
<evidence type="ECO:0000313" key="6">
    <source>
        <dbReference type="Proteomes" id="UP000317078"/>
    </source>
</evidence>
<dbReference type="GO" id="GO:0003841">
    <property type="term" value="F:1-acylglycerol-3-phosphate O-acyltransferase activity"/>
    <property type="evidence" value="ECO:0007669"/>
    <property type="project" value="TreeGrafter"/>
</dbReference>